<dbReference type="AlphaFoldDB" id="A0AAE1NEK6"/>
<proteinExistence type="predicted"/>
<comment type="caution">
    <text evidence="2">The sequence shown here is derived from an EMBL/GenBank/DDBJ whole genome shotgun (WGS) entry which is preliminary data.</text>
</comment>
<feature type="region of interest" description="Disordered" evidence="1">
    <location>
        <begin position="193"/>
        <end position="213"/>
    </location>
</feature>
<organism evidence="2 3">
    <name type="scientific">Petrolisthes manimaculis</name>
    <dbReference type="NCBI Taxonomy" id="1843537"/>
    <lineage>
        <taxon>Eukaryota</taxon>
        <taxon>Metazoa</taxon>
        <taxon>Ecdysozoa</taxon>
        <taxon>Arthropoda</taxon>
        <taxon>Crustacea</taxon>
        <taxon>Multicrustacea</taxon>
        <taxon>Malacostraca</taxon>
        <taxon>Eumalacostraca</taxon>
        <taxon>Eucarida</taxon>
        <taxon>Decapoda</taxon>
        <taxon>Pleocyemata</taxon>
        <taxon>Anomura</taxon>
        <taxon>Galatheoidea</taxon>
        <taxon>Porcellanidae</taxon>
        <taxon>Petrolisthes</taxon>
    </lineage>
</organism>
<feature type="compositionally biased region" description="Basic and acidic residues" evidence="1">
    <location>
        <begin position="104"/>
        <end position="117"/>
    </location>
</feature>
<feature type="region of interest" description="Disordered" evidence="1">
    <location>
        <begin position="1"/>
        <end position="55"/>
    </location>
</feature>
<dbReference type="EMBL" id="JAWZYT010006707">
    <property type="protein sequence ID" value="KAK4287677.1"/>
    <property type="molecule type" value="Genomic_DNA"/>
</dbReference>
<feature type="compositionally biased region" description="Basic and acidic residues" evidence="1">
    <location>
        <begin position="36"/>
        <end position="52"/>
    </location>
</feature>
<dbReference type="Proteomes" id="UP001292094">
    <property type="component" value="Unassembled WGS sequence"/>
</dbReference>
<reference evidence="2" key="1">
    <citation type="submission" date="2023-11" db="EMBL/GenBank/DDBJ databases">
        <title>Genome assemblies of two species of porcelain crab, Petrolisthes cinctipes and Petrolisthes manimaculis (Anomura: Porcellanidae).</title>
        <authorList>
            <person name="Angst P."/>
        </authorList>
    </citation>
    <scope>NUCLEOTIDE SEQUENCE</scope>
    <source>
        <strain evidence="2">PB745_02</strain>
        <tissue evidence="2">Gill</tissue>
    </source>
</reference>
<sequence length="213" mass="23012">MEEEIKETEEGQCNGQYRQGRAGQVVGEETNSVKPQPREGLRKVGHGKEGRGSRGVSVVVSQYSPRVHQPKAQLPAANAPYYTLLAADTTEGEPSLALETPGARAEHEGSEGGGRETFRQEVPLRGPIHAGSWVRQVGSGGYGRTGGMEASWGVKYSLFLPVNETSLAEVAGVRSLTYGCWFVVEGWHDGHHRPLPRSTNTPNNPHTTSISQV</sequence>
<feature type="region of interest" description="Disordered" evidence="1">
    <location>
        <begin position="95"/>
        <end position="117"/>
    </location>
</feature>
<keyword evidence="3" id="KW-1185">Reference proteome</keyword>
<feature type="compositionally biased region" description="Low complexity" evidence="1">
    <location>
        <begin position="196"/>
        <end position="213"/>
    </location>
</feature>
<evidence type="ECO:0000313" key="2">
    <source>
        <dbReference type="EMBL" id="KAK4287677.1"/>
    </source>
</evidence>
<name>A0AAE1NEK6_9EUCA</name>
<evidence type="ECO:0000256" key="1">
    <source>
        <dbReference type="SAM" id="MobiDB-lite"/>
    </source>
</evidence>
<protein>
    <submittedName>
        <fullName evidence="2">Uncharacterized protein</fullName>
    </submittedName>
</protein>
<evidence type="ECO:0000313" key="3">
    <source>
        <dbReference type="Proteomes" id="UP001292094"/>
    </source>
</evidence>
<gene>
    <name evidence="2" type="ORF">Pmani_039254</name>
</gene>
<accession>A0AAE1NEK6</accession>